<dbReference type="CDD" id="cd00090">
    <property type="entry name" value="HTH_ARSR"/>
    <property type="match status" value="1"/>
</dbReference>
<organism evidence="2 3">
    <name type="scientific">Streptomyces cellulosae</name>
    <dbReference type="NCBI Taxonomy" id="1968"/>
    <lineage>
        <taxon>Bacteria</taxon>
        <taxon>Bacillati</taxon>
        <taxon>Actinomycetota</taxon>
        <taxon>Actinomycetes</taxon>
        <taxon>Kitasatosporales</taxon>
        <taxon>Streptomycetaceae</taxon>
        <taxon>Streptomyces</taxon>
    </lineage>
</organism>
<dbReference type="PROSITE" id="PS50995">
    <property type="entry name" value="HTH_MARR_2"/>
    <property type="match status" value="1"/>
</dbReference>
<keyword evidence="3" id="KW-1185">Reference proteome</keyword>
<dbReference type="Proteomes" id="UP001612415">
    <property type="component" value="Unassembled WGS sequence"/>
</dbReference>
<name>A0ABW7Y6J5_STRCE</name>
<dbReference type="EMBL" id="JBITDC010000009">
    <property type="protein sequence ID" value="MFI5677997.1"/>
    <property type="molecule type" value="Genomic_DNA"/>
</dbReference>
<dbReference type="PANTHER" id="PTHR39515">
    <property type="entry name" value="CONSERVED PROTEIN"/>
    <property type="match status" value="1"/>
</dbReference>
<sequence>MDTTVGTDAQHVALELGRLLGPLRRAVLRATRTAEGLPELPEAQIELLRVLAADGPLAPREVAARLRIAPSTVSNLVKALVAAGLVERAADPDDARAVVLTSSARALDLLARYDRASASALARAVADLPPADRATLSAALPVLDGLVPALEAGAVTSGRTA</sequence>
<dbReference type="SMART" id="SM00347">
    <property type="entry name" value="HTH_MARR"/>
    <property type="match status" value="1"/>
</dbReference>
<dbReference type="InterPro" id="IPR000835">
    <property type="entry name" value="HTH_MarR-typ"/>
</dbReference>
<reference evidence="2 3" key="1">
    <citation type="submission" date="2024-10" db="EMBL/GenBank/DDBJ databases">
        <title>The Natural Products Discovery Center: Release of the First 8490 Sequenced Strains for Exploring Actinobacteria Biosynthetic Diversity.</title>
        <authorList>
            <person name="Kalkreuter E."/>
            <person name="Kautsar S.A."/>
            <person name="Yang D."/>
            <person name="Bader C.D."/>
            <person name="Teijaro C.N."/>
            <person name="Fluegel L."/>
            <person name="Davis C.M."/>
            <person name="Simpson J.R."/>
            <person name="Lauterbach L."/>
            <person name="Steele A.D."/>
            <person name="Gui C."/>
            <person name="Meng S."/>
            <person name="Li G."/>
            <person name="Viehrig K."/>
            <person name="Ye F."/>
            <person name="Su P."/>
            <person name="Kiefer A.F."/>
            <person name="Nichols A."/>
            <person name="Cepeda A.J."/>
            <person name="Yan W."/>
            <person name="Fan B."/>
            <person name="Jiang Y."/>
            <person name="Adhikari A."/>
            <person name="Zheng C.-J."/>
            <person name="Schuster L."/>
            <person name="Cowan T.M."/>
            <person name="Smanski M.J."/>
            <person name="Chevrette M.G."/>
            <person name="De Carvalho L.P.S."/>
            <person name="Shen B."/>
        </authorList>
    </citation>
    <scope>NUCLEOTIDE SEQUENCE [LARGE SCALE GENOMIC DNA]</scope>
    <source>
        <strain evidence="2 3">NPDC051599</strain>
    </source>
</reference>
<evidence type="ECO:0000259" key="1">
    <source>
        <dbReference type="PROSITE" id="PS50995"/>
    </source>
</evidence>
<dbReference type="InterPro" id="IPR011991">
    <property type="entry name" value="ArsR-like_HTH"/>
</dbReference>
<accession>A0ABW7Y6J5</accession>
<evidence type="ECO:0000313" key="3">
    <source>
        <dbReference type="Proteomes" id="UP001612415"/>
    </source>
</evidence>
<dbReference type="SUPFAM" id="SSF46785">
    <property type="entry name" value="Winged helix' DNA-binding domain"/>
    <property type="match status" value="1"/>
</dbReference>
<dbReference type="Pfam" id="PF12802">
    <property type="entry name" value="MarR_2"/>
    <property type="match status" value="1"/>
</dbReference>
<dbReference type="InterPro" id="IPR052526">
    <property type="entry name" value="HTH-type_Bedaq_tolerance"/>
</dbReference>
<dbReference type="Gene3D" id="1.10.10.10">
    <property type="entry name" value="Winged helix-like DNA-binding domain superfamily/Winged helix DNA-binding domain"/>
    <property type="match status" value="1"/>
</dbReference>
<dbReference type="InterPro" id="IPR036390">
    <property type="entry name" value="WH_DNA-bd_sf"/>
</dbReference>
<proteinExistence type="predicted"/>
<dbReference type="PANTHER" id="PTHR39515:SF2">
    <property type="entry name" value="HTH-TYPE TRANSCRIPTIONAL REGULATOR RV0880"/>
    <property type="match status" value="1"/>
</dbReference>
<gene>
    <name evidence="2" type="ORF">ACIA8P_25550</name>
</gene>
<feature type="domain" description="HTH marR-type" evidence="1">
    <location>
        <begin position="13"/>
        <end position="145"/>
    </location>
</feature>
<dbReference type="InterPro" id="IPR036388">
    <property type="entry name" value="WH-like_DNA-bd_sf"/>
</dbReference>
<comment type="caution">
    <text evidence="2">The sequence shown here is derived from an EMBL/GenBank/DDBJ whole genome shotgun (WGS) entry which is preliminary data.</text>
</comment>
<protein>
    <submittedName>
        <fullName evidence="2">MarR family winged helix-turn-helix transcriptional regulator</fullName>
    </submittedName>
</protein>
<dbReference type="RefSeq" id="WP_398658563.1">
    <property type="nucleotide sequence ID" value="NZ_JBITDC010000009.1"/>
</dbReference>
<evidence type="ECO:0000313" key="2">
    <source>
        <dbReference type="EMBL" id="MFI5677997.1"/>
    </source>
</evidence>